<reference evidence="5 6" key="1">
    <citation type="journal article" date="2017" name="Nat. Ecol. Evol.">
        <title>Scallop genome provides insights into evolution of bilaterian karyotype and development.</title>
        <authorList>
            <person name="Wang S."/>
            <person name="Zhang J."/>
            <person name="Jiao W."/>
            <person name="Li J."/>
            <person name="Xun X."/>
            <person name="Sun Y."/>
            <person name="Guo X."/>
            <person name="Huan P."/>
            <person name="Dong B."/>
            <person name="Zhang L."/>
            <person name="Hu X."/>
            <person name="Sun X."/>
            <person name="Wang J."/>
            <person name="Zhao C."/>
            <person name="Wang Y."/>
            <person name="Wang D."/>
            <person name="Huang X."/>
            <person name="Wang R."/>
            <person name="Lv J."/>
            <person name="Li Y."/>
            <person name="Zhang Z."/>
            <person name="Liu B."/>
            <person name="Lu W."/>
            <person name="Hui Y."/>
            <person name="Liang J."/>
            <person name="Zhou Z."/>
            <person name="Hou R."/>
            <person name="Li X."/>
            <person name="Liu Y."/>
            <person name="Li H."/>
            <person name="Ning X."/>
            <person name="Lin Y."/>
            <person name="Zhao L."/>
            <person name="Xing Q."/>
            <person name="Dou J."/>
            <person name="Li Y."/>
            <person name="Mao J."/>
            <person name="Guo H."/>
            <person name="Dou H."/>
            <person name="Li T."/>
            <person name="Mu C."/>
            <person name="Jiang W."/>
            <person name="Fu Q."/>
            <person name="Fu X."/>
            <person name="Miao Y."/>
            <person name="Liu J."/>
            <person name="Yu Q."/>
            <person name="Li R."/>
            <person name="Liao H."/>
            <person name="Li X."/>
            <person name="Kong Y."/>
            <person name="Jiang Z."/>
            <person name="Chourrout D."/>
            <person name="Li R."/>
            <person name="Bao Z."/>
        </authorList>
    </citation>
    <scope>NUCLEOTIDE SEQUENCE [LARGE SCALE GENOMIC DNA]</scope>
    <source>
        <strain evidence="5 6">PY_sf001</strain>
    </source>
</reference>
<dbReference type="InterPro" id="IPR036291">
    <property type="entry name" value="NAD(P)-bd_dom_sf"/>
</dbReference>
<evidence type="ECO:0000313" key="6">
    <source>
        <dbReference type="Proteomes" id="UP000242188"/>
    </source>
</evidence>
<feature type="compositionally biased region" description="Polar residues" evidence="4">
    <location>
        <begin position="1"/>
        <end position="14"/>
    </location>
</feature>
<protein>
    <submittedName>
        <fullName evidence="5">Dehydrogenase/reductase SDR family member 7B</fullName>
    </submittedName>
</protein>
<comment type="caution">
    <text evidence="5">The sequence shown here is derived from an EMBL/GenBank/DDBJ whole genome shotgun (WGS) entry which is preliminary data.</text>
</comment>
<dbReference type="Pfam" id="PF00106">
    <property type="entry name" value="adh_short"/>
    <property type="match status" value="1"/>
</dbReference>
<evidence type="ECO:0000256" key="1">
    <source>
        <dbReference type="ARBA" id="ARBA00006484"/>
    </source>
</evidence>
<dbReference type="Gene3D" id="3.40.50.720">
    <property type="entry name" value="NAD(P)-binding Rossmann-like Domain"/>
    <property type="match status" value="1"/>
</dbReference>
<keyword evidence="6" id="KW-1185">Reference proteome</keyword>
<accession>A0A210QVH3</accession>
<comment type="similarity">
    <text evidence="1 3">Belongs to the short-chain dehydrogenases/reductases (SDR) family.</text>
</comment>
<dbReference type="PANTHER" id="PTHR44196:SF1">
    <property type="entry name" value="DEHYDROGENASE_REDUCTASE SDR FAMILY MEMBER 7B"/>
    <property type="match status" value="1"/>
</dbReference>
<dbReference type="PRINTS" id="PR00081">
    <property type="entry name" value="GDHRDH"/>
</dbReference>
<organism evidence="5 6">
    <name type="scientific">Mizuhopecten yessoensis</name>
    <name type="common">Japanese scallop</name>
    <name type="synonym">Patinopecten yessoensis</name>
    <dbReference type="NCBI Taxonomy" id="6573"/>
    <lineage>
        <taxon>Eukaryota</taxon>
        <taxon>Metazoa</taxon>
        <taxon>Spiralia</taxon>
        <taxon>Lophotrochozoa</taxon>
        <taxon>Mollusca</taxon>
        <taxon>Bivalvia</taxon>
        <taxon>Autobranchia</taxon>
        <taxon>Pteriomorphia</taxon>
        <taxon>Pectinida</taxon>
        <taxon>Pectinoidea</taxon>
        <taxon>Pectinidae</taxon>
        <taxon>Mizuhopecten</taxon>
    </lineage>
</organism>
<evidence type="ECO:0000256" key="3">
    <source>
        <dbReference type="RuleBase" id="RU000363"/>
    </source>
</evidence>
<dbReference type="AlphaFoldDB" id="A0A210QVH3"/>
<dbReference type="Proteomes" id="UP000242188">
    <property type="component" value="Unassembled WGS sequence"/>
</dbReference>
<feature type="region of interest" description="Disordered" evidence="4">
    <location>
        <begin position="1"/>
        <end position="21"/>
    </location>
</feature>
<evidence type="ECO:0000313" key="5">
    <source>
        <dbReference type="EMBL" id="OWF52725.1"/>
    </source>
</evidence>
<dbReference type="GO" id="GO:0016020">
    <property type="term" value="C:membrane"/>
    <property type="evidence" value="ECO:0007669"/>
    <property type="project" value="TreeGrafter"/>
</dbReference>
<proteinExistence type="inferred from homology"/>
<dbReference type="SUPFAM" id="SSF51735">
    <property type="entry name" value="NAD(P)-binding Rossmann-fold domains"/>
    <property type="match status" value="1"/>
</dbReference>
<name>A0A210QVH3_MIZYE</name>
<evidence type="ECO:0000256" key="4">
    <source>
        <dbReference type="SAM" id="MobiDB-lite"/>
    </source>
</evidence>
<dbReference type="STRING" id="6573.A0A210QVH3"/>
<sequence>MQSGPGWQKPKSTGQGQGIDTCDVRANIKGNNSLQPADDREPEIALMDLENLSSLSGQVDNLIQRVGPIHILVNNAGVSSRGQVEDTTVDALIKVMTVNLFGQVAVTKAVLSHMISAGEGSIVGISSIQGKIAIPYRAAYAASKHAFHAFHDSLKAEVAHRDIDVCVVCPSYIQTNLSKNAVTGDGSPYGVEEKDITNGMKPEYVARQILLSVIERRDEVVLGPLHHRLAIVLRTLSPYIYFFIMKHRANSSRKQYLKNN</sequence>
<gene>
    <name evidence="5" type="ORF">KP79_PYT06308</name>
</gene>
<dbReference type="InterPro" id="IPR002347">
    <property type="entry name" value="SDR_fam"/>
</dbReference>
<evidence type="ECO:0000256" key="2">
    <source>
        <dbReference type="ARBA" id="ARBA00023002"/>
    </source>
</evidence>
<keyword evidence="2" id="KW-0560">Oxidoreductase</keyword>
<dbReference type="PANTHER" id="PTHR44196">
    <property type="entry name" value="DEHYDROGENASE/REDUCTASE SDR FAMILY MEMBER 7B"/>
    <property type="match status" value="1"/>
</dbReference>
<dbReference type="GO" id="GO:0016491">
    <property type="term" value="F:oxidoreductase activity"/>
    <property type="evidence" value="ECO:0007669"/>
    <property type="project" value="UniProtKB-KW"/>
</dbReference>
<dbReference type="OrthoDB" id="5307821at2759"/>
<dbReference type="PRINTS" id="PR00080">
    <property type="entry name" value="SDRFAMILY"/>
</dbReference>
<dbReference type="EMBL" id="NEDP02001668">
    <property type="protein sequence ID" value="OWF52725.1"/>
    <property type="molecule type" value="Genomic_DNA"/>
</dbReference>